<evidence type="ECO:0000313" key="3">
    <source>
        <dbReference type="Proteomes" id="UP001066276"/>
    </source>
</evidence>
<feature type="region of interest" description="Disordered" evidence="1">
    <location>
        <begin position="51"/>
        <end position="112"/>
    </location>
</feature>
<comment type="caution">
    <text evidence="2">The sequence shown here is derived from an EMBL/GenBank/DDBJ whole genome shotgun (WGS) entry which is preliminary data.</text>
</comment>
<name>A0AAV7SH30_PLEWA</name>
<dbReference type="AlphaFoldDB" id="A0AAV7SH30"/>
<keyword evidence="3" id="KW-1185">Reference proteome</keyword>
<dbReference type="EMBL" id="JANPWB010000008">
    <property type="protein sequence ID" value="KAJ1163381.1"/>
    <property type="molecule type" value="Genomic_DNA"/>
</dbReference>
<protein>
    <submittedName>
        <fullName evidence="2">Uncharacterized protein</fullName>
    </submittedName>
</protein>
<feature type="region of interest" description="Disordered" evidence="1">
    <location>
        <begin position="130"/>
        <end position="156"/>
    </location>
</feature>
<feature type="compositionally biased region" description="Polar residues" evidence="1">
    <location>
        <begin position="140"/>
        <end position="156"/>
    </location>
</feature>
<proteinExistence type="predicted"/>
<evidence type="ECO:0000256" key="1">
    <source>
        <dbReference type="SAM" id="MobiDB-lite"/>
    </source>
</evidence>
<feature type="compositionally biased region" description="Basic residues" evidence="1">
    <location>
        <begin position="54"/>
        <end position="63"/>
    </location>
</feature>
<gene>
    <name evidence="2" type="ORF">NDU88_003839</name>
</gene>
<organism evidence="2 3">
    <name type="scientific">Pleurodeles waltl</name>
    <name type="common">Iberian ribbed newt</name>
    <dbReference type="NCBI Taxonomy" id="8319"/>
    <lineage>
        <taxon>Eukaryota</taxon>
        <taxon>Metazoa</taxon>
        <taxon>Chordata</taxon>
        <taxon>Craniata</taxon>
        <taxon>Vertebrata</taxon>
        <taxon>Euteleostomi</taxon>
        <taxon>Amphibia</taxon>
        <taxon>Batrachia</taxon>
        <taxon>Caudata</taxon>
        <taxon>Salamandroidea</taxon>
        <taxon>Salamandridae</taxon>
        <taxon>Pleurodelinae</taxon>
        <taxon>Pleurodeles</taxon>
    </lineage>
</organism>
<sequence length="156" mass="16425">MQSGPMTVSTASRHARHPGTVFCPLVSAAQQPQHGNLGCSPGLSARLAPTVTRTGHHLGRKPPRLSSTSQPAEEPVDVFSASGGARQSTVPVPEQPQPGNQNPVYPKLRHGPCRRPLTPAAILGMSRLGSLSAHRRARSWSMSSVHQGGNNKAPQA</sequence>
<accession>A0AAV7SH30</accession>
<evidence type="ECO:0000313" key="2">
    <source>
        <dbReference type="EMBL" id="KAJ1163381.1"/>
    </source>
</evidence>
<dbReference type="Proteomes" id="UP001066276">
    <property type="component" value="Chromosome 4_2"/>
</dbReference>
<reference evidence="2" key="1">
    <citation type="journal article" date="2022" name="bioRxiv">
        <title>Sequencing and chromosome-scale assembly of the giantPleurodeles waltlgenome.</title>
        <authorList>
            <person name="Brown T."/>
            <person name="Elewa A."/>
            <person name="Iarovenko S."/>
            <person name="Subramanian E."/>
            <person name="Araus A.J."/>
            <person name="Petzold A."/>
            <person name="Susuki M."/>
            <person name="Suzuki K.-i.T."/>
            <person name="Hayashi T."/>
            <person name="Toyoda A."/>
            <person name="Oliveira C."/>
            <person name="Osipova E."/>
            <person name="Leigh N.D."/>
            <person name="Simon A."/>
            <person name="Yun M.H."/>
        </authorList>
    </citation>
    <scope>NUCLEOTIDE SEQUENCE</scope>
    <source>
        <strain evidence="2">20211129_DDA</strain>
        <tissue evidence="2">Liver</tissue>
    </source>
</reference>